<gene>
    <name evidence="1" type="ordered locus">RB776</name>
</gene>
<dbReference type="HOGENOM" id="CLU_2901218_0_0_0"/>
<evidence type="ECO:0000313" key="2">
    <source>
        <dbReference type="Proteomes" id="UP000001025"/>
    </source>
</evidence>
<dbReference type="KEGG" id="rba:RB776"/>
<dbReference type="EMBL" id="BX294134">
    <property type="protein sequence ID" value="CAD71741.1"/>
    <property type="molecule type" value="Genomic_DNA"/>
</dbReference>
<dbReference type="InParanoid" id="Q7UYA3"/>
<reference evidence="1 2" key="1">
    <citation type="journal article" date="2003" name="Proc. Natl. Acad. Sci. U.S.A.">
        <title>Complete genome sequence of the marine planctomycete Pirellula sp. strain 1.</title>
        <authorList>
            <person name="Gloeckner F.O."/>
            <person name="Kube M."/>
            <person name="Bauer M."/>
            <person name="Teeling H."/>
            <person name="Lombardot T."/>
            <person name="Ludwig W."/>
            <person name="Gade D."/>
            <person name="Beck A."/>
            <person name="Borzym K."/>
            <person name="Heitmann K."/>
            <person name="Rabus R."/>
            <person name="Schlesner H."/>
            <person name="Amann R."/>
            <person name="Reinhardt R."/>
        </authorList>
    </citation>
    <scope>NUCLEOTIDE SEQUENCE [LARGE SCALE GENOMIC DNA]</scope>
    <source>
        <strain evidence="2">DSM 10527 / NCIMB 13988 / SH1</strain>
    </source>
</reference>
<dbReference type="Proteomes" id="UP000001025">
    <property type="component" value="Chromosome"/>
</dbReference>
<keyword evidence="2" id="KW-1185">Reference proteome</keyword>
<dbReference type="AlphaFoldDB" id="Q7UYA3"/>
<sequence length="62" mass="7129">MVLCLAGAWLRTCLCLTKRSRIQFVTPILVMFLLPRKQPRTEHWETVGITATEDDFYFAIAG</sequence>
<organism evidence="1 2">
    <name type="scientific">Rhodopirellula baltica (strain DSM 10527 / NCIMB 13988 / SH1)</name>
    <dbReference type="NCBI Taxonomy" id="243090"/>
    <lineage>
        <taxon>Bacteria</taxon>
        <taxon>Pseudomonadati</taxon>
        <taxon>Planctomycetota</taxon>
        <taxon>Planctomycetia</taxon>
        <taxon>Pirellulales</taxon>
        <taxon>Pirellulaceae</taxon>
        <taxon>Rhodopirellula</taxon>
    </lineage>
</organism>
<dbReference type="EnsemblBacteria" id="CAD71741">
    <property type="protein sequence ID" value="CAD71741"/>
    <property type="gene ID" value="RB776"/>
</dbReference>
<name>Q7UYA3_RHOBA</name>
<accession>Q7UYA3</accession>
<proteinExistence type="predicted"/>
<evidence type="ECO:0000313" key="1">
    <source>
        <dbReference type="EMBL" id="CAD71741.1"/>
    </source>
</evidence>
<protein>
    <submittedName>
        <fullName evidence="1">Uncharacterized protein</fullName>
    </submittedName>
</protein>